<accession>Q6YY14</accession>
<feature type="compositionally biased region" description="Low complexity" evidence="1">
    <location>
        <begin position="111"/>
        <end position="129"/>
    </location>
</feature>
<sequence length="144" mass="15102">MPRLPLHPNLYRRAVRSNQTRSHGHTVGCWMEEQFRNQEPGCGFIAGCDALLSPPGRPISTSQLACTGAGGGVAPLQPSNRRRAAILTASTMTATSAMGPADGCGGTAGRSRAPSSSSSSPPEPVACSSRRQRRRSPSPWESAC</sequence>
<name>Q6YY14_ORYSJ</name>
<evidence type="ECO:0000256" key="1">
    <source>
        <dbReference type="SAM" id="MobiDB-lite"/>
    </source>
</evidence>
<dbReference type="Proteomes" id="UP000000763">
    <property type="component" value="Chromosome 2"/>
</dbReference>
<gene>
    <name evidence="2" type="primary">OSJNBb0056I22.35</name>
</gene>
<organism evidence="2 3">
    <name type="scientific">Oryza sativa subsp. japonica</name>
    <name type="common">Rice</name>
    <dbReference type="NCBI Taxonomy" id="39947"/>
    <lineage>
        <taxon>Eukaryota</taxon>
        <taxon>Viridiplantae</taxon>
        <taxon>Streptophyta</taxon>
        <taxon>Embryophyta</taxon>
        <taxon>Tracheophyta</taxon>
        <taxon>Spermatophyta</taxon>
        <taxon>Magnoliopsida</taxon>
        <taxon>Liliopsida</taxon>
        <taxon>Poales</taxon>
        <taxon>Poaceae</taxon>
        <taxon>BOP clade</taxon>
        <taxon>Oryzoideae</taxon>
        <taxon>Oryzeae</taxon>
        <taxon>Oryzinae</taxon>
        <taxon>Oryza</taxon>
        <taxon>Oryza sativa</taxon>
    </lineage>
</organism>
<proteinExistence type="predicted"/>
<evidence type="ECO:0000313" key="2">
    <source>
        <dbReference type="EMBL" id="BAD17486.1"/>
    </source>
</evidence>
<reference evidence="3" key="1">
    <citation type="journal article" date="2005" name="Nature">
        <title>The map-based sequence of the rice genome.</title>
        <authorList>
            <consortium name="International rice genome sequencing project (IRGSP)"/>
            <person name="Matsumoto T."/>
            <person name="Wu J."/>
            <person name="Kanamori H."/>
            <person name="Katayose Y."/>
            <person name="Fujisawa M."/>
            <person name="Namiki N."/>
            <person name="Mizuno H."/>
            <person name="Yamamoto K."/>
            <person name="Antonio B.A."/>
            <person name="Baba T."/>
            <person name="Sakata K."/>
            <person name="Nagamura Y."/>
            <person name="Aoki H."/>
            <person name="Arikawa K."/>
            <person name="Arita K."/>
            <person name="Bito T."/>
            <person name="Chiden Y."/>
            <person name="Fujitsuka N."/>
            <person name="Fukunaka R."/>
            <person name="Hamada M."/>
            <person name="Harada C."/>
            <person name="Hayashi A."/>
            <person name="Hijishita S."/>
            <person name="Honda M."/>
            <person name="Hosokawa S."/>
            <person name="Ichikawa Y."/>
            <person name="Idonuma A."/>
            <person name="Iijima M."/>
            <person name="Ikeda M."/>
            <person name="Ikeno M."/>
            <person name="Ito K."/>
            <person name="Ito S."/>
            <person name="Ito T."/>
            <person name="Ito Y."/>
            <person name="Ito Y."/>
            <person name="Iwabuchi A."/>
            <person name="Kamiya K."/>
            <person name="Karasawa W."/>
            <person name="Kurita K."/>
            <person name="Katagiri S."/>
            <person name="Kikuta A."/>
            <person name="Kobayashi H."/>
            <person name="Kobayashi N."/>
            <person name="Machita K."/>
            <person name="Maehara T."/>
            <person name="Masukawa M."/>
            <person name="Mizubayashi T."/>
            <person name="Mukai Y."/>
            <person name="Nagasaki H."/>
            <person name="Nagata Y."/>
            <person name="Naito S."/>
            <person name="Nakashima M."/>
            <person name="Nakama Y."/>
            <person name="Nakamichi Y."/>
            <person name="Nakamura M."/>
            <person name="Meguro A."/>
            <person name="Negishi M."/>
            <person name="Ohta I."/>
            <person name="Ohta T."/>
            <person name="Okamoto M."/>
            <person name="Ono N."/>
            <person name="Saji S."/>
            <person name="Sakaguchi M."/>
            <person name="Sakai K."/>
            <person name="Shibata M."/>
            <person name="Shimokawa T."/>
            <person name="Song J."/>
            <person name="Takazaki Y."/>
            <person name="Terasawa K."/>
            <person name="Tsugane M."/>
            <person name="Tsuji K."/>
            <person name="Ueda S."/>
            <person name="Waki K."/>
            <person name="Yamagata H."/>
            <person name="Yamamoto M."/>
            <person name="Yamamoto S."/>
            <person name="Yamane H."/>
            <person name="Yoshiki S."/>
            <person name="Yoshihara R."/>
            <person name="Yukawa K."/>
            <person name="Zhong H."/>
            <person name="Yano M."/>
            <person name="Yuan Q."/>
            <person name="Ouyang S."/>
            <person name="Liu J."/>
            <person name="Jones K.M."/>
            <person name="Gansberger K."/>
            <person name="Moffat K."/>
            <person name="Hill J."/>
            <person name="Bera J."/>
            <person name="Fadrosh D."/>
            <person name="Jin S."/>
            <person name="Johri S."/>
            <person name="Kim M."/>
            <person name="Overton L."/>
            <person name="Reardon M."/>
            <person name="Tsitrin T."/>
            <person name="Vuong H."/>
            <person name="Weaver B."/>
            <person name="Ciecko A."/>
            <person name="Tallon L."/>
            <person name="Jackson J."/>
            <person name="Pai G."/>
            <person name="Aken S.V."/>
            <person name="Utterback T."/>
            <person name="Reidmuller S."/>
            <person name="Feldblyum T."/>
            <person name="Hsiao J."/>
            <person name="Zismann V."/>
            <person name="Iobst S."/>
            <person name="de Vazeille A.R."/>
            <person name="Buell C.R."/>
            <person name="Ying K."/>
            <person name="Li Y."/>
            <person name="Lu T."/>
            <person name="Huang Y."/>
            <person name="Zhao Q."/>
            <person name="Feng Q."/>
            <person name="Zhang L."/>
            <person name="Zhu J."/>
            <person name="Weng Q."/>
            <person name="Mu J."/>
            <person name="Lu Y."/>
            <person name="Fan D."/>
            <person name="Liu Y."/>
            <person name="Guan J."/>
            <person name="Zhang Y."/>
            <person name="Yu S."/>
            <person name="Liu X."/>
            <person name="Zhang Y."/>
            <person name="Hong G."/>
            <person name="Han B."/>
            <person name="Choisne N."/>
            <person name="Demange N."/>
            <person name="Orjeda G."/>
            <person name="Samain S."/>
            <person name="Cattolico L."/>
            <person name="Pelletier E."/>
            <person name="Couloux A."/>
            <person name="Segurens B."/>
            <person name="Wincker P."/>
            <person name="D'Hont A."/>
            <person name="Scarpelli C."/>
            <person name="Weissenbach J."/>
            <person name="Salanoubat M."/>
            <person name="Quetier F."/>
            <person name="Yu Y."/>
            <person name="Kim H.R."/>
            <person name="Rambo T."/>
            <person name="Currie J."/>
            <person name="Collura K."/>
            <person name="Luo M."/>
            <person name="Yang T."/>
            <person name="Ammiraju J.S.S."/>
            <person name="Engler F."/>
            <person name="Soderlund C."/>
            <person name="Wing R.A."/>
            <person name="Palmer L.E."/>
            <person name="de la Bastide M."/>
            <person name="Spiegel L."/>
            <person name="Nascimento L."/>
            <person name="Zutavern T."/>
            <person name="O'Shaughnessy A."/>
            <person name="Dike S."/>
            <person name="Dedhia N."/>
            <person name="Preston R."/>
            <person name="Balija V."/>
            <person name="McCombie W.R."/>
            <person name="Chow T."/>
            <person name="Chen H."/>
            <person name="Chung M."/>
            <person name="Chen C."/>
            <person name="Shaw J."/>
            <person name="Wu H."/>
            <person name="Hsiao K."/>
            <person name="Chao Y."/>
            <person name="Chu M."/>
            <person name="Cheng C."/>
            <person name="Hour A."/>
            <person name="Lee P."/>
            <person name="Lin S."/>
            <person name="Lin Y."/>
            <person name="Liou J."/>
            <person name="Liu S."/>
            <person name="Hsing Y."/>
            <person name="Raghuvanshi S."/>
            <person name="Mohanty A."/>
            <person name="Bharti A.K."/>
            <person name="Gaur A."/>
            <person name="Gupta V."/>
            <person name="Kumar D."/>
            <person name="Ravi V."/>
            <person name="Vij S."/>
            <person name="Kapur A."/>
            <person name="Khurana P."/>
            <person name="Khurana P."/>
            <person name="Khurana J.P."/>
            <person name="Tyagi A.K."/>
            <person name="Gaikwad K."/>
            <person name="Singh A."/>
            <person name="Dalal V."/>
            <person name="Srivastava S."/>
            <person name="Dixit A."/>
            <person name="Pal A.K."/>
            <person name="Ghazi I.A."/>
            <person name="Yadav M."/>
            <person name="Pandit A."/>
            <person name="Bhargava A."/>
            <person name="Sureshbabu K."/>
            <person name="Batra K."/>
            <person name="Sharma T.R."/>
            <person name="Mohapatra T."/>
            <person name="Singh N.K."/>
            <person name="Messing J."/>
            <person name="Nelson A.B."/>
            <person name="Fuks G."/>
            <person name="Kavchok S."/>
            <person name="Keizer G."/>
            <person name="Linton E."/>
            <person name="Llaca V."/>
            <person name="Song R."/>
            <person name="Tanyolac B."/>
            <person name="Young S."/>
            <person name="Ho-Il K."/>
            <person name="Hahn J.H."/>
            <person name="Sangsakoo G."/>
            <person name="Vanavichit A."/>
            <person name="de Mattos Luiz.A.T."/>
            <person name="Zimmer P.D."/>
            <person name="Malone G."/>
            <person name="Dellagostin O."/>
            <person name="de Oliveira A.C."/>
            <person name="Bevan M."/>
            <person name="Bancroft I."/>
            <person name="Minx P."/>
            <person name="Cordum H."/>
            <person name="Wilson R."/>
            <person name="Cheng Z."/>
            <person name="Jin W."/>
            <person name="Jiang J."/>
            <person name="Leong S.A."/>
            <person name="Iwama H."/>
            <person name="Gojobori T."/>
            <person name="Itoh T."/>
            <person name="Niimura Y."/>
            <person name="Fujii Y."/>
            <person name="Habara T."/>
            <person name="Sakai H."/>
            <person name="Sato Y."/>
            <person name="Wilson G."/>
            <person name="Kumar K."/>
            <person name="McCouch S."/>
            <person name="Juretic N."/>
            <person name="Hoen D."/>
            <person name="Wright S."/>
            <person name="Bruskiewich R."/>
            <person name="Bureau T."/>
            <person name="Miyao A."/>
            <person name="Hirochika H."/>
            <person name="Nishikawa T."/>
            <person name="Kadowaki K."/>
            <person name="Sugiura M."/>
            <person name="Burr B."/>
            <person name="Sasaki T."/>
        </authorList>
    </citation>
    <scope>NUCLEOTIDE SEQUENCE [LARGE SCALE GENOMIC DNA]</scope>
    <source>
        <strain evidence="3">cv. Nipponbare</strain>
    </source>
</reference>
<reference evidence="3" key="2">
    <citation type="journal article" date="2008" name="Nucleic Acids Res.">
        <title>The rice annotation project database (RAP-DB): 2008 update.</title>
        <authorList>
            <consortium name="The rice annotation project (RAP)"/>
        </authorList>
    </citation>
    <scope>GENOME REANNOTATION</scope>
    <source>
        <strain evidence="3">cv. Nipponbare</strain>
    </source>
</reference>
<feature type="compositionally biased region" description="Low complexity" evidence="1">
    <location>
        <begin position="88"/>
        <end position="98"/>
    </location>
</feature>
<dbReference type="AlphaFoldDB" id="Q6YY14"/>
<evidence type="ECO:0000313" key="3">
    <source>
        <dbReference type="Proteomes" id="UP000000763"/>
    </source>
</evidence>
<protein>
    <submittedName>
        <fullName evidence="2">Uncharacterized protein</fullName>
    </submittedName>
</protein>
<feature type="region of interest" description="Disordered" evidence="1">
    <location>
        <begin position="88"/>
        <end position="144"/>
    </location>
</feature>
<dbReference type="EMBL" id="AP005644">
    <property type="protein sequence ID" value="BAD17486.1"/>
    <property type="molecule type" value="Genomic_DNA"/>
</dbReference>